<sequence>MAKSCPATLCAMKLKFRFLFVLRSAAGQAHTCRNTLHQTCNRICCCIWLLLCFFKCRLDAWWANVRLSFAAIALCDFSVFFCPTFANPSEQFLKQFSKQFSEQYEIAALISSFASFFSCSNLRIFIV</sequence>
<keyword evidence="1" id="KW-0812">Transmembrane</keyword>
<dbReference type="AlphaFoldDB" id="A0A1D2VGB6"/>
<reference evidence="3" key="1">
    <citation type="submission" date="2016-05" db="EMBL/GenBank/DDBJ databases">
        <title>Comparative genomics of biotechnologically important yeasts.</title>
        <authorList>
            <consortium name="DOE Joint Genome Institute"/>
            <person name="Riley R."/>
            <person name="Haridas S."/>
            <person name="Wolfe K.H."/>
            <person name="Lopes M.R."/>
            <person name="Hittinger C.T."/>
            <person name="Goker M."/>
            <person name="Salamov A."/>
            <person name="Wisecaver J."/>
            <person name="Long T.M."/>
            <person name="Aerts A.L."/>
            <person name="Barry K."/>
            <person name="Choi C."/>
            <person name="Clum A."/>
            <person name="Coughlan A.Y."/>
            <person name="Deshpande S."/>
            <person name="Douglass A.P."/>
            <person name="Hanson S.J."/>
            <person name="Klenk H.-P."/>
            <person name="Labutti K."/>
            <person name="Lapidus A."/>
            <person name="Lindquist E."/>
            <person name="Lipzen A."/>
            <person name="Meier-Kolthoff J.P."/>
            <person name="Ohm R.A."/>
            <person name="Otillar R.P."/>
            <person name="Pangilinan J."/>
            <person name="Peng Y."/>
            <person name="Rokas A."/>
            <person name="Rosa C.A."/>
            <person name="Scheuner C."/>
            <person name="Sibirny A.A."/>
            <person name="Slot J.C."/>
            <person name="Stielow J.B."/>
            <person name="Sun H."/>
            <person name="Kurtzman C.P."/>
            <person name="Blackwell M."/>
            <person name="Grigoriev I.V."/>
            <person name="Jeffries T.W."/>
        </authorList>
    </citation>
    <scope>NUCLEOTIDE SEQUENCE [LARGE SCALE GENOMIC DNA]</scope>
    <source>
        <strain evidence="3">DSM 1968</strain>
    </source>
</reference>
<keyword evidence="1" id="KW-1133">Transmembrane helix</keyword>
<organism evidence="2 3">
    <name type="scientific">Ascoidea rubescens DSM 1968</name>
    <dbReference type="NCBI Taxonomy" id="1344418"/>
    <lineage>
        <taxon>Eukaryota</taxon>
        <taxon>Fungi</taxon>
        <taxon>Dikarya</taxon>
        <taxon>Ascomycota</taxon>
        <taxon>Saccharomycotina</taxon>
        <taxon>Saccharomycetes</taxon>
        <taxon>Ascoideaceae</taxon>
        <taxon>Ascoidea</taxon>
    </lineage>
</organism>
<dbReference type="RefSeq" id="XP_020046824.1">
    <property type="nucleotide sequence ID" value="XM_020189332.1"/>
</dbReference>
<keyword evidence="3" id="KW-1185">Reference proteome</keyword>
<evidence type="ECO:0000256" key="1">
    <source>
        <dbReference type="SAM" id="Phobius"/>
    </source>
</evidence>
<dbReference type="EMBL" id="KV454482">
    <property type="protein sequence ID" value="ODV60517.1"/>
    <property type="molecule type" value="Genomic_DNA"/>
</dbReference>
<feature type="transmembrane region" description="Helical" evidence="1">
    <location>
        <begin position="67"/>
        <end position="86"/>
    </location>
</feature>
<name>A0A1D2VGB6_9ASCO</name>
<dbReference type="Proteomes" id="UP000095038">
    <property type="component" value="Unassembled WGS sequence"/>
</dbReference>
<keyword evidence="1" id="KW-0472">Membrane</keyword>
<evidence type="ECO:0000313" key="2">
    <source>
        <dbReference type="EMBL" id="ODV60517.1"/>
    </source>
</evidence>
<dbReference type="InParanoid" id="A0A1D2VGB6"/>
<evidence type="ECO:0000313" key="3">
    <source>
        <dbReference type="Proteomes" id="UP000095038"/>
    </source>
</evidence>
<gene>
    <name evidence="2" type="ORF">ASCRUDRAFT_154716</name>
</gene>
<accession>A0A1D2VGB6</accession>
<feature type="transmembrane region" description="Helical" evidence="1">
    <location>
        <begin position="106"/>
        <end position="126"/>
    </location>
</feature>
<dbReference type="GeneID" id="30962968"/>
<proteinExistence type="predicted"/>
<protein>
    <submittedName>
        <fullName evidence="2">Uncharacterized protein</fullName>
    </submittedName>
</protein>